<dbReference type="Proteomes" id="UP001299068">
    <property type="component" value="Unassembled WGS sequence"/>
</dbReference>
<dbReference type="RefSeq" id="WP_221860281.1">
    <property type="nucleotide sequence ID" value="NZ_JAIKTU010000005.1"/>
</dbReference>
<sequence length="51" mass="5924">MLRLEKKTFLKDAPEYEEYSDNVAKLTDDEKKSLGIKVCNCRCKSKAKVKK</sequence>
<proteinExistence type="predicted"/>
<evidence type="ECO:0000313" key="1">
    <source>
        <dbReference type="EMBL" id="MBY0755192.1"/>
    </source>
</evidence>
<reference evidence="1 2" key="1">
    <citation type="journal article" date="2021" name="Cell Host Microbe">
        <title>in vivo commensal control of Clostridioides difficile virulence.</title>
        <authorList>
            <person name="Girinathan B.P."/>
            <person name="Dibenedetto N."/>
            <person name="Worley J.N."/>
            <person name="Peltier J."/>
            <person name="Arrieta-Ortiz M.L."/>
            <person name="Rupa Christinal Immanuel S."/>
            <person name="Lavin R."/>
            <person name="Delaney M.L."/>
            <person name="Cummins C."/>
            <person name="Hoffmann M."/>
            <person name="Luo Y."/>
            <person name="Gonzalez-Escalona N."/>
            <person name="Allard M."/>
            <person name="Onderdonk A.B."/>
            <person name="Gerber G.K."/>
            <person name="Sonenshein A.L."/>
            <person name="Baliga N."/>
            <person name="Dupuy B."/>
            <person name="Bry L."/>
        </authorList>
    </citation>
    <scope>NUCLEOTIDE SEQUENCE [LARGE SCALE GENOMIC DNA]</scope>
    <source>
        <strain evidence="1 2">DSM 599</strain>
    </source>
</reference>
<organism evidence="1 2">
    <name type="scientific">Clostridium sardiniense</name>
    <name type="common">Clostridium absonum</name>
    <dbReference type="NCBI Taxonomy" id="29369"/>
    <lineage>
        <taxon>Bacteria</taxon>
        <taxon>Bacillati</taxon>
        <taxon>Bacillota</taxon>
        <taxon>Clostridia</taxon>
        <taxon>Eubacteriales</taxon>
        <taxon>Clostridiaceae</taxon>
        <taxon>Clostridium</taxon>
    </lineage>
</organism>
<keyword evidence="2" id="KW-1185">Reference proteome</keyword>
<protein>
    <submittedName>
        <fullName evidence="1">Uncharacterized protein</fullName>
    </submittedName>
</protein>
<dbReference type="EMBL" id="JAIKTU010000005">
    <property type="protein sequence ID" value="MBY0755192.1"/>
    <property type="molecule type" value="Genomic_DNA"/>
</dbReference>
<accession>A0ABS7KX91</accession>
<comment type="caution">
    <text evidence="1">The sequence shown here is derived from an EMBL/GenBank/DDBJ whole genome shotgun (WGS) entry which is preliminary data.</text>
</comment>
<gene>
    <name evidence="1" type="ORF">K5V21_06965</name>
</gene>
<evidence type="ECO:0000313" key="2">
    <source>
        <dbReference type="Proteomes" id="UP001299068"/>
    </source>
</evidence>
<name>A0ABS7KX91_CLOSR</name>